<name>A0A9Y4ND07_9TELE</name>
<evidence type="ECO:0000313" key="3">
    <source>
        <dbReference type="RefSeq" id="XP_008294555.1"/>
    </source>
</evidence>
<dbReference type="PANTHER" id="PTHR28617:SF1">
    <property type="entry name" value="CILIA- AND FLAGELLA-ASSOCIATED PROTEIN 77"/>
    <property type="match status" value="1"/>
</dbReference>
<reference evidence="3" key="1">
    <citation type="submission" date="2025-08" db="UniProtKB">
        <authorList>
            <consortium name="RefSeq"/>
        </authorList>
    </citation>
    <scope>IDENTIFICATION</scope>
</reference>
<dbReference type="InterPro" id="IPR029147">
    <property type="entry name" value="CFAP77"/>
</dbReference>
<dbReference type="Pfam" id="PF14825">
    <property type="entry name" value="CFAP77"/>
    <property type="match status" value="1"/>
</dbReference>
<dbReference type="Proteomes" id="UP000694891">
    <property type="component" value="Unplaced"/>
</dbReference>
<evidence type="ECO:0000256" key="1">
    <source>
        <dbReference type="SAM" id="MobiDB-lite"/>
    </source>
</evidence>
<proteinExistence type="predicted"/>
<protein>
    <submittedName>
        <fullName evidence="3">Cilia- and flagella-associated protein 77</fullName>
    </submittedName>
</protein>
<dbReference type="AlphaFoldDB" id="A0A9Y4ND07"/>
<accession>A0A9Y4ND07</accession>
<evidence type="ECO:0000313" key="2">
    <source>
        <dbReference type="Proteomes" id="UP000694891"/>
    </source>
</evidence>
<dbReference type="CTD" id="389799"/>
<feature type="region of interest" description="Disordered" evidence="1">
    <location>
        <begin position="144"/>
        <end position="177"/>
    </location>
</feature>
<keyword evidence="2" id="KW-1185">Reference proteome</keyword>
<organism evidence="2 3">
    <name type="scientific">Stegastes partitus</name>
    <name type="common">bicolor damselfish</name>
    <dbReference type="NCBI Taxonomy" id="144197"/>
    <lineage>
        <taxon>Eukaryota</taxon>
        <taxon>Metazoa</taxon>
        <taxon>Chordata</taxon>
        <taxon>Craniata</taxon>
        <taxon>Vertebrata</taxon>
        <taxon>Euteleostomi</taxon>
        <taxon>Actinopterygii</taxon>
        <taxon>Neopterygii</taxon>
        <taxon>Teleostei</taxon>
        <taxon>Neoteleostei</taxon>
        <taxon>Acanthomorphata</taxon>
        <taxon>Ovalentaria</taxon>
        <taxon>Pomacentridae</taxon>
        <taxon>Stegastes</taxon>
    </lineage>
</organism>
<dbReference type="RefSeq" id="XP_008294555.1">
    <property type="nucleotide sequence ID" value="XM_008296333.1"/>
</dbReference>
<gene>
    <name evidence="3" type="primary">cfap77</name>
</gene>
<sequence length="177" mass="19134">MSSPRLGVCRKSMLSNPLHIKAPLGQSRSRGLTVPGPDFTFGTSSSSLKDGGVAEVMSVSCRPSSPLSDLLSHQYGRSWLDEQLNRKQSSITHQVQPRGAAETRTSLLRRSQALPVTHTPAHLSHFTQVSPALDTFREPAARVRAFRLSGGTGRPGEPQGTVGTEPRAEEPLKTNKQ</sequence>
<dbReference type="PANTHER" id="PTHR28617">
    <property type="entry name" value="CILIA- AND FLAGELLA-ASSOCIATED PROTEIN 77"/>
    <property type="match status" value="1"/>
</dbReference>
<feature type="compositionally biased region" description="Basic and acidic residues" evidence="1">
    <location>
        <begin position="166"/>
        <end position="177"/>
    </location>
</feature>
<keyword evidence="3" id="KW-0969">Cilium</keyword>
<keyword evidence="3" id="KW-0282">Flagellum</keyword>
<keyword evidence="3" id="KW-0966">Cell projection</keyword>